<evidence type="ECO:0000313" key="5">
    <source>
        <dbReference type="Proteomes" id="UP000077856"/>
    </source>
</evidence>
<dbReference type="eggNOG" id="COG3547">
    <property type="taxonomic scope" value="Bacteria"/>
</dbReference>
<dbReference type="InterPro" id="IPR047650">
    <property type="entry name" value="Transpos_IS110"/>
</dbReference>
<dbReference type="InterPro" id="IPR003346">
    <property type="entry name" value="Transposase_20"/>
</dbReference>
<dbReference type="NCBIfam" id="NF033542">
    <property type="entry name" value="transpos_IS110"/>
    <property type="match status" value="1"/>
</dbReference>
<dbReference type="GO" id="GO:0003677">
    <property type="term" value="F:DNA binding"/>
    <property type="evidence" value="ECO:0007669"/>
    <property type="project" value="InterPro"/>
</dbReference>
<dbReference type="Proteomes" id="UP000077856">
    <property type="component" value="Plasmid pBO1"/>
</dbReference>
<evidence type="ECO:0000256" key="1">
    <source>
        <dbReference type="SAM" id="Coils"/>
    </source>
</evidence>
<gene>
    <name evidence="4" type="ORF">A361_28060</name>
</gene>
<sequence>MNPVIGLDVAKGESEVQAFLDKDKPFGKSFSVKHTKEDLDSLISFLREIEGHNGVRPAVILESTGHYHTPIIQCLEGCQYLNILVNPIISYQAKKTSLRKVKTDAVDAYHLCVLYYKEEFEPYKKRGLRLLNLRTLSRQYETVTNLYIQAKLQFHTLLDQIFPEYRGVFGDLFSKVSLKILKEFPTSEDVLMAGKAKILARIKEMRIKRSPSWMREKAHKLMASAKRNPFQQGVYESQLFSLDMYINMLLQYQEHLSSLERQIDVLAEEIEECKIIQSIPGIGEKIAATIISEIGEIDRFNHPKKLVAYAGIDPSVHSSGKFTATINHITKRGSSRLRHALYMAVLCGIRSSRNKKLKEYYDRKRNEGKPSKVAMIACVNKLLHCIYAILKRNEQFLDMA</sequence>
<feature type="coiled-coil region" evidence="1">
    <location>
        <begin position="242"/>
        <end position="276"/>
    </location>
</feature>
<dbReference type="RefSeq" id="WP_019380858.1">
    <property type="nucleotide sequence ID" value="NZ_CP015507.1"/>
</dbReference>
<dbReference type="KEGG" id="bon:A361_28060"/>
<dbReference type="EMBL" id="CP015507">
    <property type="protein sequence ID" value="AND43029.1"/>
    <property type="molecule type" value="Genomic_DNA"/>
</dbReference>
<evidence type="ECO:0000259" key="2">
    <source>
        <dbReference type="Pfam" id="PF01548"/>
    </source>
</evidence>
<feature type="domain" description="Transposase IS116/IS110/IS902 C-terminal" evidence="3">
    <location>
        <begin position="273"/>
        <end position="361"/>
    </location>
</feature>
<dbReference type="GO" id="GO:0004803">
    <property type="term" value="F:transposase activity"/>
    <property type="evidence" value="ECO:0007669"/>
    <property type="project" value="InterPro"/>
</dbReference>
<keyword evidence="4" id="KW-0614">Plasmid</keyword>
<reference evidence="4 5" key="1">
    <citation type="submission" date="2016-04" db="EMBL/GenBank/DDBJ databases">
        <title>Complete genome sequence of Bacillus oceanisediminis strain 2691.</title>
        <authorList>
            <person name="Jeong H."/>
            <person name="Kim H.J."/>
            <person name="Lee D.-W."/>
        </authorList>
    </citation>
    <scope>NUCLEOTIDE SEQUENCE [LARGE SCALE GENOMIC DNA]</scope>
    <source>
        <strain evidence="4 5">2691</strain>
        <plasmid evidence="5">pbo1</plasmid>
    </source>
</reference>
<evidence type="ECO:0000259" key="3">
    <source>
        <dbReference type="Pfam" id="PF02371"/>
    </source>
</evidence>
<proteinExistence type="predicted"/>
<dbReference type="PANTHER" id="PTHR33055:SF13">
    <property type="entry name" value="TRANSPOSASE"/>
    <property type="match status" value="1"/>
</dbReference>
<protein>
    <submittedName>
        <fullName evidence="4">Transposase</fullName>
    </submittedName>
</protein>
<dbReference type="GO" id="GO:0006313">
    <property type="term" value="P:DNA transposition"/>
    <property type="evidence" value="ECO:0007669"/>
    <property type="project" value="InterPro"/>
</dbReference>
<dbReference type="InterPro" id="IPR002525">
    <property type="entry name" value="Transp_IS110-like_N"/>
</dbReference>
<organism evidence="4 5">
    <name type="scientific">Cytobacillus oceanisediminis 2691</name>
    <dbReference type="NCBI Taxonomy" id="1196031"/>
    <lineage>
        <taxon>Bacteria</taxon>
        <taxon>Bacillati</taxon>
        <taxon>Bacillota</taxon>
        <taxon>Bacilli</taxon>
        <taxon>Bacillales</taxon>
        <taxon>Bacillaceae</taxon>
        <taxon>Cytobacillus</taxon>
    </lineage>
</organism>
<name>A0A160MHS7_9BACI</name>
<geneLocation type="plasmid" evidence="5">
    <name>pbo1</name>
</geneLocation>
<dbReference type="Pfam" id="PF01548">
    <property type="entry name" value="DEDD_Tnp_IS110"/>
    <property type="match status" value="1"/>
</dbReference>
<accession>A0A160MHS7</accession>
<evidence type="ECO:0000313" key="4">
    <source>
        <dbReference type="EMBL" id="AND43029.1"/>
    </source>
</evidence>
<keyword evidence="1" id="KW-0175">Coiled coil</keyword>
<dbReference type="Pfam" id="PF02371">
    <property type="entry name" value="Transposase_20"/>
    <property type="match status" value="1"/>
</dbReference>
<feature type="domain" description="Transposase IS110-like N-terminal" evidence="2">
    <location>
        <begin position="5"/>
        <end position="163"/>
    </location>
</feature>
<dbReference type="AlphaFoldDB" id="A0A160MHS7"/>
<dbReference type="PANTHER" id="PTHR33055">
    <property type="entry name" value="TRANSPOSASE FOR INSERTION SEQUENCE ELEMENT IS1111A"/>
    <property type="match status" value="1"/>
</dbReference>